<sequence length="129" mass="14683">MNLQQYLVLEALASDIPPREIAEILNLETHDVEAVVKSLEERGLVRKSPGLFGERYKLTEQGEKALEEWRAKIRSELAKAEELFKKGREIEAQEIVEKWLPILPILLGLGVISLALWKLLTSRLPVAEE</sequence>
<dbReference type="Gene3D" id="1.10.10.10">
    <property type="entry name" value="Winged helix-like DNA-binding domain superfamily/Winged helix DNA-binding domain"/>
    <property type="match status" value="1"/>
</dbReference>
<gene>
    <name evidence="3" type="ORF">HA333_09880</name>
</gene>
<dbReference type="PIRSF" id="PIRSF032673">
    <property type="entry name" value="UCP032673"/>
    <property type="match status" value="1"/>
</dbReference>
<dbReference type="EMBL" id="DUJP01000032">
    <property type="protein sequence ID" value="HII47721.1"/>
    <property type="molecule type" value="Genomic_DNA"/>
</dbReference>
<dbReference type="GO" id="GO:0003700">
    <property type="term" value="F:DNA-binding transcription factor activity"/>
    <property type="evidence" value="ECO:0007669"/>
    <property type="project" value="InterPro"/>
</dbReference>
<keyword evidence="1" id="KW-1133">Transmembrane helix</keyword>
<organism evidence="3 4">
    <name type="scientific">Pyrobaculum aerophilum</name>
    <dbReference type="NCBI Taxonomy" id="13773"/>
    <lineage>
        <taxon>Archaea</taxon>
        <taxon>Thermoproteota</taxon>
        <taxon>Thermoprotei</taxon>
        <taxon>Thermoproteales</taxon>
        <taxon>Thermoproteaceae</taxon>
        <taxon>Pyrobaculum</taxon>
    </lineage>
</organism>
<dbReference type="InterPro" id="IPR036390">
    <property type="entry name" value="WH_DNA-bd_sf"/>
</dbReference>
<dbReference type="AlphaFoldDB" id="A0A832SSH3"/>
<protein>
    <submittedName>
        <fullName evidence="3">MarR family transcriptional regulator</fullName>
    </submittedName>
</protein>
<feature type="transmembrane region" description="Helical" evidence="1">
    <location>
        <begin position="99"/>
        <end position="120"/>
    </location>
</feature>
<comment type="caution">
    <text evidence="3">The sequence shown here is derived from an EMBL/GenBank/DDBJ whole genome shotgun (WGS) entry which is preliminary data.</text>
</comment>
<dbReference type="SUPFAM" id="SSF46785">
    <property type="entry name" value="Winged helix' DNA-binding domain"/>
    <property type="match status" value="1"/>
</dbReference>
<feature type="domain" description="HTH marR-type" evidence="2">
    <location>
        <begin position="1"/>
        <end position="48"/>
    </location>
</feature>
<dbReference type="GeneID" id="1465577"/>
<evidence type="ECO:0000259" key="2">
    <source>
        <dbReference type="Pfam" id="PF12802"/>
    </source>
</evidence>
<dbReference type="Proteomes" id="UP000651120">
    <property type="component" value="Unassembled WGS sequence"/>
</dbReference>
<dbReference type="InterPro" id="IPR000835">
    <property type="entry name" value="HTH_MarR-typ"/>
</dbReference>
<evidence type="ECO:0000313" key="4">
    <source>
        <dbReference type="Proteomes" id="UP000651120"/>
    </source>
</evidence>
<dbReference type="InterPro" id="IPR014572">
    <property type="entry name" value="UCP032673"/>
</dbReference>
<reference evidence="3" key="1">
    <citation type="journal article" date="2020" name="bioRxiv">
        <title>A rank-normalized archaeal taxonomy based on genome phylogeny resolves widespread incomplete and uneven classifications.</title>
        <authorList>
            <person name="Rinke C."/>
            <person name="Chuvochina M."/>
            <person name="Mussig A.J."/>
            <person name="Chaumeil P.-A."/>
            <person name="Waite D.W."/>
            <person name="Whitman W.B."/>
            <person name="Parks D.H."/>
            <person name="Hugenholtz P."/>
        </authorList>
    </citation>
    <scope>NUCLEOTIDE SEQUENCE</scope>
    <source>
        <strain evidence="3">UBA8839</strain>
    </source>
</reference>
<accession>A0A832SSH3</accession>
<dbReference type="OMA" id="WRTSVGN"/>
<keyword evidence="1" id="KW-0472">Membrane</keyword>
<dbReference type="InterPro" id="IPR036388">
    <property type="entry name" value="WH-like_DNA-bd_sf"/>
</dbReference>
<dbReference type="RefSeq" id="WP_011007811.1">
    <property type="nucleotide sequence ID" value="NZ_DUJP01000032.1"/>
</dbReference>
<dbReference type="Pfam" id="PF12802">
    <property type="entry name" value="MarR_2"/>
    <property type="match status" value="1"/>
</dbReference>
<proteinExistence type="predicted"/>
<keyword evidence="1" id="KW-0812">Transmembrane</keyword>
<evidence type="ECO:0000256" key="1">
    <source>
        <dbReference type="SAM" id="Phobius"/>
    </source>
</evidence>
<evidence type="ECO:0000313" key="3">
    <source>
        <dbReference type="EMBL" id="HII47721.1"/>
    </source>
</evidence>
<name>A0A832SSH3_9CREN</name>